<dbReference type="InterPro" id="IPR016181">
    <property type="entry name" value="Acyl_CoA_acyltransferase"/>
</dbReference>
<dbReference type="Gene3D" id="3.40.630.30">
    <property type="match status" value="1"/>
</dbReference>
<dbReference type="RefSeq" id="WP_155190673.1">
    <property type="nucleotide sequence ID" value="NZ_BAAAEA010000003.1"/>
</dbReference>
<dbReference type="EMBL" id="FXTT01000002">
    <property type="protein sequence ID" value="SMP18364.1"/>
    <property type="molecule type" value="Genomic_DNA"/>
</dbReference>
<accession>A0ABY1NW08</accession>
<evidence type="ECO:0000313" key="2">
    <source>
        <dbReference type="EMBL" id="SMP18364.1"/>
    </source>
</evidence>
<dbReference type="PROSITE" id="PS51186">
    <property type="entry name" value="GNAT"/>
    <property type="match status" value="1"/>
</dbReference>
<comment type="caution">
    <text evidence="2">The sequence shown here is derived from an EMBL/GenBank/DDBJ whole genome shotgun (WGS) entry which is preliminary data.</text>
</comment>
<evidence type="ECO:0000259" key="1">
    <source>
        <dbReference type="PROSITE" id="PS51186"/>
    </source>
</evidence>
<keyword evidence="3" id="KW-1185">Reference proteome</keyword>
<proteinExistence type="predicted"/>
<protein>
    <submittedName>
        <fullName evidence="2">Acetyltransferase</fullName>
    </submittedName>
</protein>
<organism evidence="2 3">
    <name type="scientific">Roseibium denhamense</name>
    <dbReference type="NCBI Taxonomy" id="76305"/>
    <lineage>
        <taxon>Bacteria</taxon>
        <taxon>Pseudomonadati</taxon>
        <taxon>Pseudomonadota</taxon>
        <taxon>Alphaproteobacteria</taxon>
        <taxon>Hyphomicrobiales</taxon>
        <taxon>Stappiaceae</taxon>
        <taxon>Roseibium</taxon>
    </lineage>
</organism>
<feature type="domain" description="N-acetyltransferase" evidence="1">
    <location>
        <begin position="4"/>
        <end position="150"/>
    </location>
</feature>
<dbReference type="SUPFAM" id="SSF55729">
    <property type="entry name" value="Acyl-CoA N-acyltransferases (Nat)"/>
    <property type="match status" value="1"/>
</dbReference>
<dbReference type="InterPro" id="IPR000182">
    <property type="entry name" value="GNAT_dom"/>
</dbReference>
<dbReference type="Proteomes" id="UP001157914">
    <property type="component" value="Unassembled WGS sequence"/>
</dbReference>
<dbReference type="CDD" id="cd04301">
    <property type="entry name" value="NAT_SF"/>
    <property type="match status" value="1"/>
</dbReference>
<sequence>MTNLQIRPTCSEDHGAIERIYPAAFPDEDLLPLVRNLLAAGTDCLSLTALCDGLVAGHCVFTLCGMDRVERAVALLGPVCVAPENQRIGCGSALIKHGNMRLQKDGIGKVLVLGDPNYYGRFGFREEVGILTPHPIPDAWKSAWQSMDLTPAGQGLAGKLVVPGPWQDPALWA</sequence>
<name>A0ABY1NW08_9HYPH</name>
<evidence type="ECO:0000313" key="3">
    <source>
        <dbReference type="Proteomes" id="UP001157914"/>
    </source>
</evidence>
<reference evidence="2 3" key="1">
    <citation type="submission" date="2017-05" db="EMBL/GenBank/DDBJ databases">
        <authorList>
            <person name="Varghese N."/>
            <person name="Submissions S."/>
        </authorList>
    </citation>
    <scope>NUCLEOTIDE SEQUENCE [LARGE SCALE GENOMIC DNA]</scope>
    <source>
        <strain evidence="2 3">DSM 15949</strain>
    </source>
</reference>
<gene>
    <name evidence="2" type="ORF">SAMN06265374_1899</name>
</gene>